<dbReference type="Proteomes" id="UP000030747">
    <property type="component" value="Unassembled WGS sequence"/>
</dbReference>
<evidence type="ECO:0000256" key="2">
    <source>
        <dbReference type="SAM" id="SignalP"/>
    </source>
</evidence>
<evidence type="ECO:0000313" key="3">
    <source>
        <dbReference type="EMBL" id="CDJ38935.1"/>
    </source>
</evidence>
<dbReference type="RefSeq" id="XP_013229690.1">
    <property type="nucleotide sequence ID" value="XM_013374236.1"/>
</dbReference>
<feature type="compositionally biased region" description="Basic and acidic residues" evidence="1">
    <location>
        <begin position="149"/>
        <end position="158"/>
    </location>
</feature>
<dbReference type="EMBL" id="HG674134">
    <property type="protein sequence ID" value="CDJ38935.1"/>
    <property type="molecule type" value="Genomic_DNA"/>
</dbReference>
<feature type="region of interest" description="Disordered" evidence="1">
    <location>
        <begin position="100"/>
        <end position="125"/>
    </location>
</feature>
<accession>U6KTY9</accession>
<feature type="signal peptide" evidence="2">
    <location>
        <begin position="1"/>
        <end position="18"/>
    </location>
</feature>
<proteinExistence type="predicted"/>
<dbReference type="OrthoDB" id="346372at2759"/>
<dbReference type="AlphaFoldDB" id="U6KTY9"/>
<gene>
    <name evidence="3" type="ORF">ETH_00028970</name>
</gene>
<evidence type="ECO:0008006" key="5">
    <source>
        <dbReference type="Google" id="ProtNLM"/>
    </source>
</evidence>
<sequence>MAVVLLLLHWISISMSYAALYFAPVHSMSIKSRILSISRSGRPGVPAAGNSCPSFLALGFCTNSCGACRGCFVPNFCSNAPLPITQRGFVGRTHIFACRPRPKKEKARRNYQIAKQQKQVRQERLTQRRQQLELFRAQQRLLSLSETDTESKDGDETQKQTSETGGSFSSDGFVATAGPAKRQVPGGINSPPPARINYRLVGGTWRRARGQSKFVRLSGAQMAAAIFQGLPEDEVAAAVAKAKRQDEGFMDLEAYDESDSQYATLEGMN</sequence>
<keyword evidence="2" id="KW-0732">Signal</keyword>
<evidence type="ECO:0000256" key="1">
    <source>
        <dbReference type="SAM" id="MobiDB-lite"/>
    </source>
</evidence>
<feature type="chain" id="PRO_5004673033" description="AP2/ERF domain-containing protein" evidence="2">
    <location>
        <begin position="19"/>
        <end position="269"/>
    </location>
</feature>
<name>U6KTY9_EIMTE</name>
<evidence type="ECO:0000313" key="4">
    <source>
        <dbReference type="Proteomes" id="UP000030747"/>
    </source>
</evidence>
<dbReference type="VEuPathDB" id="ToxoDB:ETH_00028970"/>
<reference evidence="3" key="2">
    <citation type="submission" date="2013-10" db="EMBL/GenBank/DDBJ databases">
        <authorList>
            <person name="Aslett M."/>
        </authorList>
    </citation>
    <scope>NUCLEOTIDE SEQUENCE [LARGE SCALE GENOMIC DNA]</scope>
    <source>
        <strain evidence="3">Houghton</strain>
    </source>
</reference>
<feature type="region of interest" description="Disordered" evidence="1">
    <location>
        <begin position="145"/>
        <end position="191"/>
    </location>
</feature>
<feature type="compositionally biased region" description="Polar residues" evidence="1">
    <location>
        <begin position="159"/>
        <end position="170"/>
    </location>
</feature>
<keyword evidence="4" id="KW-1185">Reference proteome</keyword>
<dbReference type="VEuPathDB" id="ToxoDB:ETH2_1319500"/>
<reference evidence="3" key="1">
    <citation type="submission" date="2013-10" db="EMBL/GenBank/DDBJ databases">
        <title>Genomic analysis of the causative agents of coccidiosis in chickens.</title>
        <authorList>
            <person name="Reid A.J."/>
            <person name="Blake D."/>
            <person name="Billington K."/>
            <person name="Browne H."/>
            <person name="Dunn M."/>
            <person name="Hung S."/>
            <person name="Kawahara F."/>
            <person name="Miranda-Saavedra D."/>
            <person name="Mourier T."/>
            <person name="Nagra H."/>
            <person name="Otto T.D."/>
            <person name="Rawlings N."/>
            <person name="Sanchez A."/>
            <person name="Sanders M."/>
            <person name="Subramaniam C."/>
            <person name="Tay Y."/>
            <person name="Dear P."/>
            <person name="Doerig C."/>
            <person name="Gruber A."/>
            <person name="Parkinson J."/>
            <person name="Shirley M."/>
            <person name="Wan K.L."/>
            <person name="Berriman M."/>
            <person name="Tomley F."/>
            <person name="Pain A."/>
        </authorList>
    </citation>
    <scope>NUCLEOTIDE SEQUENCE [LARGE SCALE GENOMIC DNA]</scope>
    <source>
        <strain evidence="3">Houghton</strain>
    </source>
</reference>
<organism evidence="3 4">
    <name type="scientific">Eimeria tenella</name>
    <name type="common">Coccidian parasite</name>
    <dbReference type="NCBI Taxonomy" id="5802"/>
    <lineage>
        <taxon>Eukaryota</taxon>
        <taxon>Sar</taxon>
        <taxon>Alveolata</taxon>
        <taxon>Apicomplexa</taxon>
        <taxon>Conoidasida</taxon>
        <taxon>Coccidia</taxon>
        <taxon>Eucoccidiorida</taxon>
        <taxon>Eimeriorina</taxon>
        <taxon>Eimeriidae</taxon>
        <taxon>Eimeria</taxon>
    </lineage>
</organism>
<dbReference type="GeneID" id="25254887"/>
<dbReference type="OMA" id="DEGFMDL"/>
<protein>
    <recommendedName>
        <fullName evidence="5">AP2/ERF domain-containing protein</fullName>
    </recommendedName>
</protein>
<feature type="compositionally biased region" description="Basic residues" evidence="1">
    <location>
        <begin position="100"/>
        <end position="109"/>
    </location>
</feature>